<dbReference type="SUPFAM" id="SSF52058">
    <property type="entry name" value="L domain-like"/>
    <property type="match status" value="1"/>
</dbReference>
<keyword evidence="9" id="KW-1185">Reference proteome</keyword>
<dbReference type="Gene3D" id="1.20.5.4130">
    <property type="match status" value="1"/>
</dbReference>
<sequence length="946" mass="107874">MEIVTTLVISPILQEILSRATSFADGEIAKAWNLEKELLSLTKSLPKLQFMLEAAGKMVECNDTIRDWLRDLEDLAHELVSLLDECDYEATEQVHTFLPSFSFRRKMAGKIKEIEDFFHRGIQIIDVLNLLLTSLDVATPGQYPDDISEILGREHDLTEIISLLNTLSSKYPLSGLSIVGMPGVGKTTLARSIKKWAEEGNFYDLVAWVSVSKKFDEKKILEVMVEYLDGRAGGWNSYDAMLQHLRRMLENKKFLLILDDVCNELDAETWKRFISRLSNTFKASGNSSIVVTTSNKKVASTMDAVGCNRVPMIKHELQKLSNEECWLIMEKKVLSSSNLTSIKDPELAIGKAIAGQCGGLPLVADVIGEALSQHIDADKWSAIRDNTAWDSPHRKGILSKLKKSSDRLSLPLKKCFSYCSIFPKGSEIRRDEVVQLWMAKGFLFQHHGSKSDEQEDVGDRYLEDLVSNFLFQDVKMDEYGNIESFKMHDEMHNLALSLSTNETFIWPDTRPIDPSCIRHLRVMSNTNFSVLPEAIPARLHSLFLDADVFQTMVSKLSSLRSLKLAAAGKEDLEASLCTLKYYIKYLDISEVQEVPGFVTKLYNLQTLRVTGCRSLGELPTRIENLVRLRHIYFNDERHMPSSVGKLTALQTLQLFVVGEQKGRRIEELKCLNQLRGTLKICNLEEVASESEAMEAKLEEKVHLIKLQFLWSKCRRANRNIDESVLEQLRPHSNLKSLTLENYRGGNFPIWMLKNAPSTFDLFRLNNLVNLELFNCDECCNISCLRLLPELKFLHIRAMSNMEGIGSKFYHDTRERASRIRVRGQPITLFPALIKLVLENMTKLKEWIEEQGLVVFPCLEQLLIWDCPEFETWWIDGSASQKLSVLSILECPKLQVIPSGMLNLKSLNIEDCHNLKEYAQRDSPKWDNICHIPHIKINGEMVQSQDS</sequence>
<dbReference type="Pfam" id="PF18052">
    <property type="entry name" value="Rx_N"/>
    <property type="match status" value="1"/>
</dbReference>
<feature type="domain" description="R13L1/DRL21-like LRR repeat region" evidence="7">
    <location>
        <begin position="665"/>
        <end position="798"/>
    </location>
</feature>
<evidence type="ECO:0000259" key="4">
    <source>
        <dbReference type="Pfam" id="PF00931"/>
    </source>
</evidence>
<organism evidence="8 9">
    <name type="scientific">Rubroshorea leprosula</name>
    <dbReference type="NCBI Taxonomy" id="152421"/>
    <lineage>
        <taxon>Eukaryota</taxon>
        <taxon>Viridiplantae</taxon>
        <taxon>Streptophyta</taxon>
        <taxon>Embryophyta</taxon>
        <taxon>Tracheophyta</taxon>
        <taxon>Spermatophyta</taxon>
        <taxon>Magnoliopsida</taxon>
        <taxon>eudicotyledons</taxon>
        <taxon>Gunneridae</taxon>
        <taxon>Pentapetalae</taxon>
        <taxon>rosids</taxon>
        <taxon>malvids</taxon>
        <taxon>Malvales</taxon>
        <taxon>Dipterocarpaceae</taxon>
        <taxon>Rubroshorea</taxon>
    </lineage>
</organism>
<keyword evidence="3" id="KW-0611">Plant defense</keyword>
<evidence type="ECO:0000256" key="2">
    <source>
        <dbReference type="ARBA" id="ARBA00022741"/>
    </source>
</evidence>
<dbReference type="InterPro" id="IPR036388">
    <property type="entry name" value="WH-like_DNA-bd_sf"/>
</dbReference>
<dbReference type="Gene3D" id="3.80.10.10">
    <property type="entry name" value="Ribonuclease Inhibitor"/>
    <property type="match status" value="1"/>
</dbReference>
<evidence type="ECO:0000259" key="5">
    <source>
        <dbReference type="Pfam" id="PF18052"/>
    </source>
</evidence>
<proteinExistence type="predicted"/>
<dbReference type="Gene3D" id="3.40.50.300">
    <property type="entry name" value="P-loop containing nucleotide triphosphate hydrolases"/>
    <property type="match status" value="1"/>
</dbReference>
<evidence type="ECO:0000256" key="3">
    <source>
        <dbReference type="ARBA" id="ARBA00022821"/>
    </source>
</evidence>
<dbReference type="InterPro" id="IPR042197">
    <property type="entry name" value="Apaf_helical"/>
</dbReference>
<dbReference type="Pfam" id="PF23559">
    <property type="entry name" value="WHD_DRP"/>
    <property type="match status" value="1"/>
</dbReference>
<gene>
    <name evidence="8" type="ORF">SLEP1_g52463</name>
</gene>
<reference evidence="8 9" key="1">
    <citation type="journal article" date="2021" name="Commun. Biol.">
        <title>The genome of Shorea leprosula (Dipterocarpaceae) highlights the ecological relevance of drought in aseasonal tropical rainforests.</title>
        <authorList>
            <person name="Ng K.K.S."/>
            <person name="Kobayashi M.J."/>
            <person name="Fawcett J.A."/>
            <person name="Hatakeyama M."/>
            <person name="Paape T."/>
            <person name="Ng C.H."/>
            <person name="Ang C.C."/>
            <person name="Tnah L.H."/>
            <person name="Lee C.T."/>
            <person name="Nishiyama T."/>
            <person name="Sese J."/>
            <person name="O'Brien M.J."/>
            <person name="Copetti D."/>
            <person name="Mohd Noor M.I."/>
            <person name="Ong R.C."/>
            <person name="Putra M."/>
            <person name="Sireger I.Z."/>
            <person name="Indrioko S."/>
            <person name="Kosugi Y."/>
            <person name="Izuno A."/>
            <person name="Isagi Y."/>
            <person name="Lee S.L."/>
            <person name="Shimizu K.K."/>
        </authorList>
    </citation>
    <scope>NUCLEOTIDE SEQUENCE [LARGE SCALE GENOMIC DNA]</scope>
    <source>
        <strain evidence="8">214</strain>
    </source>
</reference>
<evidence type="ECO:0000313" key="8">
    <source>
        <dbReference type="EMBL" id="GKV45371.1"/>
    </source>
</evidence>
<dbReference type="InterPro" id="IPR056789">
    <property type="entry name" value="LRR_R13L1-DRL21"/>
</dbReference>
<dbReference type="InterPro" id="IPR002182">
    <property type="entry name" value="NB-ARC"/>
</dbReference>
<evidence type="ECO:0000259" key="7">
    <source>
        <dbReference type="Pfam" id="PF25019"/>
    </source>
</evidence>
<dbReference type="FunFam" id="1.10.10.10:FF:000322">
    <property type="entry name" value="Probable disease resistance protein At1g63360"/>
    <property type="match status" value="1"/>
</dbReference>
<evidence type="ECO:0008006" key="10">
    <source>
        <dbReference type="Google" id="ProtNLM"/>
    </source>
</evidence>
<dbReference type="InterPro" id="IPR032675">
    <property type="entry name" value="LRR_dom_sf"/>
</dbReference>
<feature type="domain" description="Disease resistance N-terminal" evidence="5">
    <location>
        <begin position="13"/>
        <end position="93"/>
    </location>
</feature>
<feature type="domain" description="NB-ARC" evidence="4">
    <location>
        <begin position="163"/>
        <end position="336"/>
    </location>
</feature>
<comment type="caution">
    <text evidence="8">The sequence shown here is derived from an EMBL/GenBank/DDBJ whole genome shotgun (WGS) entry which is preliminary data.</text>
</comment>
<feature type="domain" description="Disease resistance protein winged helix" evidence="6">
    <location>
        <begin position="421"/>
        <end position="495"/>
    </location>
</feature>
<dbReference type="Pfam" id="PF25019">
    <property type="entry name" value="LRR_R13L1-DRL21"/>
    <property type="match status" value="1"/>
</dbReference>
<protein>
    <recommendedName>
        <fullName evidence="10">AAA+ ATPase domain-containing protein</fullName>
    </recommendedName>
</protein>
<dbReference type="Gene3D" id="1.10.8.430">
    <property type="entry name" value="Helical domain of apoptotic protease-activating factors"/>
    <property type="match status" value="1"/>
</dbReference>
<dbReference type="EMBL" id="BPVZ01000193">
    <property type="protein sequence ID" value="GKV45371.1"/>
    <property type="molecule type" value="Genomic_DNA"/>
</dbReference>
<dbReference type="PANTHER" id="PTHR23155">
    <property type="entry name" value="DISEASE RESISTANCE PROTEIN RP"/>
    <property type="match status" value="1"/>
</dbReference>
<dbReference type="InterPro" id="IPR027417">
    <property type="entry name" value="P-loop_NTPase"/>
</dbReference>
<dbReference type="PANTHER" id="PTHR23155:SF1139">
    <property type="entry name" value="CC-NBS-LRR RESISTANCE PROTEIN"/>
    <property type="match status" value="1"/>
</dbReference>
<dbReference type="InterPro" id="IPR058922">
    <property type="entry name" value="WHD_DRP"/>
</dbReference>
<dbReference type="PRINTS" id="PR00364">
    <property type="entry name" value="DISEASERSIST"/>
</dbReference>
<dbReference type="GO" id="GO:0098542">
    <property type="term" value="P:defense response to other organism"/>
    <property type="evidence" value="ECO:0007669"/>
    <property type="project" value="TreeGrafter"/>
</dbReference>
<evidence type="ECO:0000256" key="1">
    <source>
        <dbReference type="ARBA" id="ARBA00022737"/>
    </source>
</evidence>
<keyword evidence="1" id="KW-0677">Repeat</keyword>
<dbReference type="InterPro" id="IPR044974">
    <property type="entry name" value="Disease_R_plants"/>
</dbReference>
<dbReference type="Pfam" id="PF00931">
    <property type="entry name" value="NB-ARC"/>
    <property type="match status" value="1"/>
</dbReference>
<dbReference type="GO" id="GO:0043531">
    <property type="term" value="F:ADP binding"/>
    <property type="evidence" value="ECO:0007669"/>
    <property type="project" value="InterPro"/>
</dbReference>
<evidence type="ECO:0000259" key="6">
    <source>
        <dbReference type="Pfam" id="PF23559"/>
    </source>
</evidence>
<dbReference type="AlphaFoldDB" id="A0AAV5M909"/>
<keyword evidence="2" id="KW-0547">Nucleotide-binding</keyword>
<accession>A0AAV5M909</accession>
<name>A0AAV5M909_9ROSI</name>
<dbReference type="Gene3D" id="1.10.10.10">
    <property type="entry name" value="Winged helix-like DNA-binding domain superfamily/Winged helix DNA-binding domain"/>
    <property type="match status" value="1"/>
</dbReference>
<dbReference type="InterPro" id="IPR041118">
    <property type="entry name" value="Rx_N"/>
</dbReference>
<dbReference type="SUPFAM" id="SSF52540">
    <property type="entry name" value="P-loop containing nucleoside triphosphate hydrolases"/>
    <property type="match status" value="1"/>
</dbReference>
<evidence type="ECO:0000313" key="9">
    <source>
        <dbReference type="Proteomes" id="UP001054252"/>
    </source>
</evidence>
<dbReference type="Proteomes" id="UP001054252">
    <property type="component" value="Unassembled WGS sequence"/>
</dbReference>